<evidence type="ECO:0000256" key="5">
    <source>
        <dbReference type="ARBA" id="ARBA00022694"/>
    </source>
</evidence>
<comment type="catalytic activity">
    <reaction evidence="11">
        <text>a 5,6-dihydrouridine in mRNA + NAD(+) = a uridine in mRNA + NADH + H(+)</text>
        <dbReference type="Rhea" id="RHEA:69851"/>
        <dbReference type="Rhea" id="RHEA-COMP:14658"/>
        <dbReference type="Rhea" id="RHEA-COMP:17789"/>
        <dbReference type="ChEBI" id="CHEBI:15378"/>
        <dbReference type="ChEBI" id="CHEBI:57540"/>
        <dbReference type="ChEBI" id="CHEBI:57945"/>
        <dbReference type="ChEBI" id="CHEBI:65315"/>
        <dbReference type="ChEBI" id="CHEBI:74443"/>
    </reaction>
    <physiologicalReaction direction="right-to-left" evidence="11">
        <dbReference type="Rhea" id="RHEA:69853"/>
    </physiologicalReaction>
</comment>
<dbReference type="Gene3D" id="4.10.1000.10">
    <property type="entry name" value="Zinc finger, CCCH-type"/>
    <property type="match status" value="1"/>
</dbReference>
<dbReference type="Gene3D" id="3.20.20.70">
    <property type="entry name" value="Aldolase class I"/>
    <property type="match status" value="1"/>
</dbReference>
<feature type="zinc finger region" description="C3H1-type" evidence="14">
    <location>
        <begin position="97"/>
        <end position="127"/>
    </location>
</feature>
<dbReference type="OrthoDB" id="259935at2759"/>
<dbReference type="RefSeq" id="XP_020636507.2">
    <property type="nucleotide sequence ID" value="XM_020780848.2"/>
</dbReference>
<dbReference type="InterPro" id="IPR000571">
    <property type="entry name" value="Znf_CCCH"/>
</dbReference>
<evidence type="ECO:0000259" key="17">
    <source>
        <dbReference type="PROSITE" id="PS50103"/>
    </source>
</evidence>
<feature type="compositionally biased region" description="Acidic residues" evidence="16">
    <location>
        <begin position="30"/>
        <end position="41"/>
    </location>
</feature>
<evidence type="ECO:0000256" key="8">
    <source>
        <dbReference type="ARBA" id="ARBA00023027"/>
    </source>
</evidence>
<dbReference type="InterPro" id="IPR013785">
    <property type="entry name" value="Aldolase_TIM"/>
</dbReference>
<dbReference type="SUPFAM" id="SSF51395">
    <property type="entry name" value="FMN-linked oxidoreductases"/>
    <property type="match status" value="1"/>
</dbReference>
<keyword evidence="18" id="KW-1185">Reference proteome</keyword>
<feature type="compositionally biased region" description="Basic residues" evidence="16">
    <location>
        <begin position="78"/>
        <end position="92"/>
    </location>
</feature>
<evidence type="ECO:0000256" key="4">
    <source>
        <dbReference type="ARBA" id="ARBA00022664"/>
    </source>
</evidence>
<evidence type="ECO:0000256" key="15">
    <source>
        <dbReference type="RuleBase" id="RU291113"/>
    </source>
</evidence>
<evidence type="ECO:0000256" key="9">
    <source>
        <dbReference type="ARBA" id="ARBA00045365"/>
    </source>
</evidence>
<feature type="region of interest" description="Disordered" evidence="16">
    <location>
        <begin position="1"/>
        <end position="94"/>
    </location>
</feature>
<keyword evidence="4" id="KW-0507">mRNA processing</keyword>
<keyword evidence="3 15" id="KW-0288">FMN</keyword>
<dbReference type="EC" id="1.3.1.-" evidence="15"/>
<keyword evidence="6" id="KW-0521">NADP</keyword>
<dbReference type="KEGG" id="pvt:110072456"/>
<keyword evidence="5 15" id="KW-0819">tRNA processing</keyword>
<accession>A0A6J0SJF6</accession>
<feature type="compositionally biased region" description="Basic and acidic residues" evidence="16">
    <location>
        <begin position="16"/>
        <end position="29"/>
    </location>
</feature>
<dbReference type="GO" id="GO:0006397">
    <property type="term" value="P:mRNA processing"/>
    <property type="evidence" value="ECO:0007669"/>
    <property type="project" value="UniProtKB-KW"/>
</dbReference>
<feature type="compositionally biased region" description="Basic and acidic residues" evidence="16">
    <location>
        <begin position="56"/>
        <end position="66"/>
    </location>
</feature>
<keyword evidence="2 15" id="KW-0285">Flavoprotein</keyword>
<evidence type="ECO:0000256" key="11">
    <source>
        <dbReference type="ARBA" id="ARBA00048342"/>
    </source>
</evidence>
<keyword evidence="8" id="KW-0520">NAD</keyword>
<dbReference type="PROSITE" id="PS01136">
    <property type="entry name" value="UPF0034"/>
    <property type="match status" value="1"/>
</dbReference>
<evidence type="ECO:0000256" key="12">
    <source>
        <dbReference type="ARBA" id="ARBA00049447"/>
    </source>
</evidence>
<dbReference type="Proteomes" id="UP001652642">
    <property type="component" value="Chromosome 7"/>
</dbReference>
<proteinExistence type="inferred from homology"/>
<evidence type="ECO:0000256" key="10">
    <source>
        <dbReference type="ARBA" id="ARBA00048266"/>
    </source>
</evidence>
<comment type="function">
    <text evidence="9">Catalyzes the synthesis of dihydrouridine, a modified base, in various RNAs, such as tRNAs, mRNAs and some long non-coding RNAs (lncRNAs). Mainly modifies the uridine in position 47 (U47) in the D-loop of most cytoplasmic tRNAs. Also able to mediate the formation of dihydrouridine in some mRNAs, thereby regulating their translation.</text>
</comment>
<keyword evidence="7 15" id="KW-0560">Oxidoreductase</keyword>
<dbReference type="GO" id="GO:0102265">
    <property type="term" value="F:tRNA-dihydrouridine47 synthase activity"/>
    <property type="evidence" value="ECO:0007669"/>
    <property type="project" value="UniProtKB-EC"/>
</dbReference>
<keyword evidence="14 15" id="KW-0862">Zinc</keyword>
<comment type="catalytic activity">
    <reaction evidence="13">
        <text>5,6-dihydrouridine(47) in tRNA + NADP(+) = uridine(47) in tRNA + NADPH + H(+)</text>
        <dbReference type="Rhea" id="RHEA:53360"/>
        <dbReference type="Rhea" id="RHEA-COMP:13539"/>
        <dbReference type="Rhea" id="RHEA-COMP:13540"/>
        <dbReference type="ChEBI" id="CHEBI:15378"/>
        <dbReference type="ChEBI" id="CHEBI:57783"/>
        <dbReference type="ChEBI" id="CHEBI:58349"/>
        <dbReference type="ChEBI" id="CHEBI:65315"/>
        <dbReference type="ChEBI" id="CHEBI:74443"/>
        <dbReference type="EC" id="1.3.1.89"/>
    </reaction>
    <physiologicalReaction direction="right-to-left" evidence="13">
        <dbReference type="Rhea" id="RHEA:53362"/>
    </physiologicalReaction>
</comment>
<dbReference type="InParanoid" id="A0A6J0SJF6"/>
<evidence type="ECO:0000256" key="16">
    <source>
        <dbReference type="SAM" id="MobiDB-lite"/>
    </source>
</evidence>
<dbReference type="Pfam" id="PF25585">
    <property type="entry name" value="zf-CCCH_DUS3L"/>
    <property type="match status" value="2"/>
</dbReference>
<evidence type="ECO:0000256" key="1">
    <source>
        <dbReference type="ARBA" id="ARBA00001917"/>
    </source>
</evidence>
<evidence type="ECO:0000256" key="7">
    <source>
        <dbReference type="ARBA" id="ARBA00023002"/>
    </source>
</evidence>
<evidence type="ECO:0000256" key="2">
    <source>
        <dbReference type="ARBA" id="ARBA00022630"/>
    </source>
</evidence>
<dbReference type="PROSITE" id="PS50103">
    <property type="entry name" value="ZF_C3H1"/>
    <property type="match status" value="2"/>
</dbReference>
<evidence type="ECO:0000313" key="19">
    <source>
        <dbReference type="RefSeq" id="XP_020636507.2"/>
    </source>
</evidence>
<feature type="domain" description="C3H1-type" evidence="17">
    <location>
        <begin position="97"/>
        <end position="127"/>
    </location>
</feature>
<dbReference type="AlphaFoldDB" id="A0A6J0SJF6"/>
<dbReference type="PANTHER" id="PTHR45846">
    <property type="entry name" value="TRNA-DIHYDROURIDINE(47) SYNTHASE [NAD(P)(+)]-LIKE"/>
    <property type="match status" value="1"/>
</dbReference>
<dbReference type="GO" id="GO:0008270">
    <property type="term" value="F:zinc ion binding"/>
    <property type="evidence" value="ECO:0007669"/>
    <property type="project" value="UniProtKB-KW"/>
</dbReference>
<comment type="similarity">
    <text evidence="15">Belongs to the dus family. Dus3 subfamily.</text>
</comment>
<comment type="cofactor">
    <cofactor evidence="1 15">
        <name>FMN</name>
        <dbReference type="ChEBI" id="CHEBI:58210"/>
    </cofactor>
</comment>
<organism evidence="18 19">
    <name type="scientific">Pogona vitticeps</name>
    <name type="common">central bearded dragon</name>
    <dbReference type="NCBI Taxonomy" id="103695"/>
    <lineage>
        <taxon>Eukaryota</taxon>
        <taxon>Metazoa</taxon>
        <taxon>Chordata</taxon>
        <taxon>Craniata</taxon>
        <taxon>Vertebrata</taxon>
        <taxon>Euteleostomi</taxon>
        <taxon>Lepidosauria</taxon>
        <taxon>Squamata</taxon>
        <taxon>Bifurcata</taxon>
        <taxon>Unidentata</taxon>
        <taxon>Episquamata</taxon>
        <taxon>Toxicofera</taxon>
        <taxon>Iguania</taxon>
        <taxon>Acrodonta</taxon>
        <taxon>Agamidae</taxon>
        <taxon>Amphibolurinae</taxon>
        <taxon>Pogona</taxon>
    </lineage>
</organism>
<keyword evidence="14 15" id="KW-0863">Zinc-finger</keyword>
<feature type="domain" description="C3H1-type" evidence="17">
    <location>
        <begin position="135"/>
        <end position="165"/>
    </location>
</feature>
<evidence type="ECO:0000313" key="18">
    <source>
        <dbReference type="Proteomes" id="UP001652642"/>
    </source>
</evidence>
<sequence>MEAAGVAPIRAQYLSTKEEFHAYLDREGEPLPDEDGDEDVERDAAGDPSEPPAKLQKLDEDQDKAPPEGPGKEATGPKGKRARGQNKSRPRVKPTDYEKHRLCLSIVQERGEKCFVGPRCRFLHDVKEYLATKPPDLGERCVLYETFGRCNYGATCRFAGAHLGEDFENLVNPDLLKQWEGKTLVKNHLSKDLQRELRKKKFSFEASREFLNHLAKRNHIKGAGSKGGGEAETADLAGRVGLDGATEEVLDVARLSQDGDPALGAAENPSSVAAPSEPIPKRVGAVTDEDLVRLRPCEKRKLDLNGKLYLAPLTTCGNLPFRRICKCYGADVTCGEMAMCTNLLQGQSSEWALLKRHHTEDLFGVQLEGAFPDTMTRCAELLNKTIEVDFVDVNVGCPIDLVYNKGGGCALMNRVNKLEAIVRGMNYVLDAPLTVKIRTGVHEKTNLAHKIIPSLRDWGVSLVTLHGRSREQRYTKVADWDYIAECAKIANPMPLFGNGDIFSFEDARRATETGVSGIMIARGALIKPWIFTEIKEQRHWDISSAERLEILKDYTRYGLEHWGSDTMGVERTRRFLLEWLSFMCRYIPTGLLEHLPQRINERPPYYLGRDYLETLMASQNVGDWIKISEMLLGPVPANFTFLPKHKANSYK</sequence>
<comment type="catalytic activity">
    <reaction evidence="10">
        <text>5,6-dihydrouridine(47) in tRNA + NAD(+) = uridine(47) in tRNA + NADH + H(+)</text>
        <dbReference type="Rhea" id="RHEA:53364"/>
        <dbReference type="Rhea" id="RHEA-COMP:13539"/>
        <dbReference type="Rhea" id="RHEA-COMP:13540"/>
        <dbReference type="ChEBI" id="CHEBI:15378"/>
        <dbReference type="ChEBI" id="CHEBI:57540"/>
        <dbReference type="ChEBI" id="CHEBI:57945"/>
        <dbReference type="ChEBI" id="CHEBI:65315"/>
        <dbReference type="ChEBI" id="CHEBI:74443"/>
        <dbReference type="EC" id="1.3.1.89"/>
    </reaction>
    <physiologicalReaction direction="right-to-left" evidence="10">
        <dbReference type="Rhea" id="RHEA:53366"/>
    </physiologicalReaction>
</comment>
<dbReference type="CTD" id="56931"/>
<dbReference type="GO" id="GO:0050660">
    <property type="term" value="F:flavin adenine dinucleotide binding"/>
    <property type="evidence" value="ECO:0007669"/>
    <property type="project" value="UniProtKB-UniRule"/>
</dbReference>
<reference evidence="19" key="1">
    <citation type="submission" date="2025-08" db="UniProtKB">
        <authorList>
            <consortium name="RefSeq"/>
        </authorList>
    </citation>
    <scope>IDENTIFICATION</scope>
</reference>
<keyword evidence="14 15" id="KW-0479">Metal-binding</keyword>
<dbReference type="InterPro" id="IPR035587">
    <property type="entry name" value="DUS-like_FMN-bd"/>
</dbReference>
<dbReference type="GeneID" id="110072456"/>
<evidence type="ECO:0000256" key="6">
    <source>
        <dbReference type="ARBA" id="ARBA00022857"/>
    </source>
</evidence>
<dbReference type="CDD" id="cd02801">
    <property type="entry name" value="DUS_like_FMN"/>
    <property type="match status" value="1"/>
</dbReference>
<comment type="catalytic activity">
    <reaction evidence="12">
        <text>a 5,6-dihydrouridine in mRNA + NADP(+) = a uridine in mRNA + NADPH + H(+)</text>
        <dbReference type="Rhea" id="RHEA:69855"/>
        <dbReference type="Rhea" id="RHEA-COMP:14658"/>
        <dbReference type="Rhea" id="RHEA-COMP:17789"/>
        <dbReference type="ChEBI" id="CHEBI:15378"/>
        <dbReference type="ChEBI" id="CHEBI:57783"/>
        <dbReference type="ChEBI" id="CHEBI:58349"/>
        <dbReference type="ChEBI" id="CHEBI:65315"/>
        <dbReference type="ChEBI" id="CHEBI:74443"/>
    </reaction>
    <physiologicalReaction direction="right-to-left" evidence="12">
        <dbReference type="Rhea" id="RHEA:69857"/>
    </physiologicalReaction>
</comment>
<dbReference type="PANTHER" id="PTHR45846:SF1">
    <property type="entry name" value="TRNA-DIHYDROURIDINE(47) SYNTHASE [NAD(P)(+)]-LIKE"/>
    <property type="match status" value="1"/>
</dbReference>
<feature type="zinc finger region" description="C3H1-type" evidence="14">
    <location>
        <begin position="135"/>
        <end position="165"/>
    </location>
</feature>
<dbReference type="GO" id="GO:0003723">
    <property type="term" value="F:RNA binding"/>
    <property type="evidence" value="ECO:0007669"/>
    <property type="project" value="TreeGrafter"/>
</dbReference>
<protein>
    <recommendedName>
        <fullName evidence="15">tRNA-dihydrouridine(47) synthase [NAD(P)(+)]</fullName>
        <ecNumber evidence="15">1.3.1.-</ecNumber>
    </recommendedName>
    <alternativeName>
        <fullName evidence="15">tRNA-dihydrouridine synthase 3</fullName>
    </alternativeName>
</protein>
<evidence type="ECO:0000256" key="14">
    <source>
        <dbReference type="PROSITE-ProRule" id="PRU00723"/>
    </source>
</evidence>
<name>A0A6J0SJF6_9SAUR</name>
<evidence type="ECO:0000256" key="3">
    <source>
        <dbReference type="ARBA" id="ARBA00022643"/>
    </source>
</evidence>
<dbReference type="InterPro" id="IPR018517">
    <property type="entry name" value="tRNA_hU_synthase_CS"/>
</dbReference>
<evidence type="ECO:0000256" key="13">
    <source>
        <dbReference type="ARBA" id="ARBA00049513"/>
    </source>
</evidence>
<dbReference type="Pfam" id="PF01207">
    <property type="entry name" value="Dus"/>
    <property type="match status" value="1"/>
</dbReference>
<gene>
    <name evidence="19" type="primary">DUS3L</name>
</gene>